<organism evidence="5 6">
    <name type="scientific">Lates calcarifer</name>
    <name type="common">Barramundi</name>
    <name type="synonym">Holocentrus calcarifer</name>
    <dbReference type="NCBI Taxonomy" id="8187"/>
    <lineage>
        <taxon>Eukaryota</taxon>
        <taxon>Metazoa</taxon>
        <taxon>Chordata</taxon>
        <taxon>Craniata</taxon>
        <taxon>Vertebrata</taxon>
        <taxon>Euteleostomi</taxon>
        <taxon>Actinopterygii</taxon>
        <taxon>Neopterygii</taxon>
        <taxon>Teleostei</taxon>
        <taxon>Neoteleostei</taxon>
        <taxon>Acanthomorphata</taxon>
        <taxon>Carangaria</taxon>
        <taxon>Carangaria incertae sedis</taxon>
        <taxon>Centropomidae</taxon>
        <taxon>Lates</taxon>
    </lineage>
</organism>
<dbReference type="InterPro" id="IPR002625">
    <property type="entry name" value="Smr_dom"/>
</dbReference>
<dbReference type="PROSITE" id="PS50828">
    <property type="entry name" value="SMR"/>
    <property type="match status" value="1"/>
</dbReference>
<dbReference type="Pfam" id="PF08590">
    <property type="entry name" value="DUF1771"/>
    <property type="match status" value="1"/>
</dbReference>
<feature type="region of interest" description="Disordered" evidence="2">
    <location>
        <begin position="1071"/>
        <end position="1092"/>
    </location>
</feature>
<dbReference type="GO" id="GO:0004519">
    <property type="term" value="F:endonuclease activity"/>
    <property type="evidence" value="ECO:0007669"/>
    <property type="project" value="TreeGrafter"/>
</dbReference>
<feature type="compositionally biased region" description="Acidic residues" evidence="2">
    <location>
        <begin position="645"/>
        <end position="659"/>
    </location>
</feature>
<dbReference type="InterPro" id="IPR056719">
    <property type="entry name" value="DUF7817"/>
</dbReference>
<dbReference type="SMART" id="SM01162">
    <property type="entry name" value="DUF1771"/>
    <property type="match status" value="1"/>
</dbReference>
<dbReference type="Gene3D" id="3.40.50.300">
    <property type="entry name" value="P-loop containing nucleotide triphosphate hydrolases"/>
    <property type="match status" value="1"/>
</dbReference>
<feature type="region of interest" description="Disordered" evidence="2">
    <location>
        <begin position="836"/>
        <end position="889"/>
    </location>
</feature>
<feature type="region of interest" description="Disordered" evidence="2">
    <location>
        <begin position="965"/>
        <end position="1017"/>
    </location>
</feature>
<dbReference type="RefSeq" id="XP_018551342.1">
    <property type="nucleotide sequence ID" value="XM_018695826.2"/>
</dbReference>
<feature type="coiled-coil region" evidence="1">
    <location>
        <begin position="1415"/>
        <end position="1452"/>
    </location>
</feature>
<evidence type="ECO:0000256" key="1">
    <source>
        <dbReference type="SAM" id="Coils"/>
    </source>
</evidence>
<dbReference type="Pfam" id="PF25125">
    <property type="entry name" value="DUF7817"/>
    <property type="match status" value="1"/>
</dbReference>
<evidence type="ECO:0000259" key="3">
    <source>
        <dbReference type="PROSITE" id="PS50828"/>
    </source>
</evidence>
<dbReference type="PANTHER" id="PTHR46535">
    <property type="entry name" value="NEDD4-BINDING PROTEIN 2"/>
    <property type="match status" value="1"/>
</dbReference>
<feature type="region of interest" description="Disordered" evidence="2">
    <location>
        <begin position="708"/>
        <end position="806"/>
    </location>
</feature>
<feature type="compositionally biased region" description="Polar residues" evidence="2">
    <location>
        <begin position="937"/>
        <end position="948"/>
    </location>
</feature>
<evidence type="ECO:0000313" key="5">
    <source>
        <dbReference type="Proteomes" id="UP000694890"/>
    </source>
</evidence>
<feature type="region of interest" description="Disordered" evidence="2">
    <location>
        <begin position="1670"/>
        <end position="1696"/>
    </location>
</feature>
<dbReference type="CDD" id="cd14365">
    <property type="entry name" value="CUE_N4BP2"/>
    <property type="match status" value="1"/>
</dbReference>
<feature type="compositionally biased region" description="Polar residues" evidence="2">
    <location>
        <begin position="604"/>
        <end position="616"/>
    </location>
</feature>
<dbReference type="GO" id="GO:0043130">
    <property type="term" value="F:ubiquitin binding"/>
    <property type="evidence" value="ECO:0007669"/>
    <property type="project" value="InterPro"/>
</dbReference>
<dbReference type="SMART" id="SM00546">
    <property type="entry name" value="CUE"/>
    <property type="match status" value="1"/>
</dbReference>
<proteinExistence type="predicted"/>
<accession>A0AAJ7QAU6</accession>
<dbReference type="Pfam" id="PF25124">
    <property type="entry name" value="DUF7816"/>
    <property type="match status" value="1"/>
</dbReference>
<dbReference type="Gene3D" id="3.30.1370.110">
    <property type="match status" value="1"/>
</dbReference>
<dbReference type="SUPFAM" id="SSF160443">
    <property type="entry name" value="SMR domain-like"/>
    <property type="match status" value="1"/>
</dbReference>
<feature type="compositionally biased region" description="Basic and acidic residues" evidence="2">
    <location>
        <begin position="619"/>
        <end position="631"/>
    </location>
</feature>
<dbReference type="SUPFAM" id="SSF46934">
    <property type="entry name" value="UBA-like"/>
    <property type="match status" value="1"/>
</dbReference>
<feature type="region of interest" description="Disordered" evidence="2">
    <location>
        <begin position="604"/>
        <end position="659"/>
    </location>
</feature>
<dbReference type="GeneID" id="108896603"/>
<feature type="region of interest" description="Disordered" evidence="2">
    <location>
        <begin position="1"/>
        <end position="58"/>
    </location>
</feature>
<gene>
    <name evidence="6" type="primary">n4bp2</name>
</gene>
<dbReference type="InterPro" id="IPR041801">
    <property type="entry name" value="N4BP2_CUE"/>
</dbReference>
<feature type="compositionally biased region" description="Basic and acidic residues" evidence="2">
    <location>
        <begin position="742"/>
        <end position="763"/>
    </location>
</feature>
<feature type="compositionally biased region" description="Polar residues" evidence="2">
    <location>
        <begin position="230"/>
        <end position="251"/>
    </location>
</feature>
<dbReference type="CTD" id="55728"/>
<feature type="compositionally biased region" description="Basic and acidic residues" evidence="2">
    <location>
        <begin position="1674"/>
        <end position="1686"/>
    </location>
</feature>
<feature type="compositionally biased region" description="Low complexity" evidence="2">
    <location>
        <begin position="838"/>
        <end position="851"/>
    </location>
</feature>
<dbReference type="InterPro" id="IPR052772">
    <property type="entry name" value="Endo/PolyKinase_Domain-Protein"/>
</dbReference>
<feature type="coiled-coil region" evidence="1">
    <location>
        <begin position="1588"/>
        <end position="1615"/>
    </location>
</feature>
<dbReference type="InterPro" id="IPR009060">
    <property type="entry name" value="UBA-like_sf"/>
</dbReference>
<feature type="compositionally biased region" description="Basic and acidic residues" evidence="2">
    <location>
        <begin position="718"/>
        <end position="730"/>
    </location>
</feature>
<feature type="region of interest" description="Disordered" evidence="2">
    <location>
        <begin position="126"/>
        <end position="150"/>
    </location>
</feature>
<dbReference type="KEGG" id="lcf:108896603"/>
<reference evidence="6" key="1">
    <citation type="submission" date="2025-08" db="UniProtKB">
        <authorList>
            <consortium name="RefSeq"/>
        </authorList>
    </citation>
    <scope>IDENTIFICATION</scope>
    <source>
        <tissue evidence="6">Brain</tissue>
    </source>
</reference>
<evidence type="ECO:0000313" key="6">
    <source>
        <dbReference type="RefSeq" id="XP_018551342.1"/>
    </source>
</evidence>
<feature type="domain" description="Smr" evidence="3">
    <location>
        <begin position="1780"/>
        <end position="1859"/>
    </location>
</feature>
<feature type="compositionally biased region" description="Polar residues" evidence="2">
    <location>
        <begin position="632"/>
        <end position="641"/>
    </location>
</feature>
<feature type="compositionally biased region" description="Low complexity" evidence="2">
    <location>
        <begin position="45"/>
        <end position="55"/>
    </location>
</feature>
<dbReference type="Pfam" id="PF01713">
    <property type="entry name" value="Smr"/>
    <property type="match status" value="1"/>
</dbReference>
<dbReference type="InterPro" id="IPR027417">
    <property type="entry name" value="P-loop_NTPase"/>
</dbReference>
<protein>
    <submittedName>
        <fullName evidence="6">LOW QUALITY PROTEIN: NEDD4-binding protein 2</fullName>
    </submittedName>
</protein>
<dbReference type="PANTHER" id="PTHR46535:SF1">
    <property type="entry name" value="NEDD4-BINDING PROTEIN 2"/>
    <property type="match status" value="1"/>
</dbReference>
<dbReference type="SUPFAM" id="SSF52540">
    <property type="entry name" value="P-loop containing nucleoside triphosphate hydrolases"/>
    <property type="match status" value="1"/>
</dbReference>
<evidence type="ECO:0000256" key="2">
    <source>
        <dbReference type="SAM" id="MobiDB-lite"/>
    </source>
</evidence>
<dbReference type="InterPro" id="IPR003892">
    <property type="entry name" value="CUE"/>
</dbReference>
<feature type="compositionally biased region" description="Low complexity" evidence="2">
    <location>
        <begin position="139"/>
        <end position="150"/>
    </location>
</feature>
<name>A0AAJ7QAU6_LATCA</name>
<feature type="region of interest" description="Disordered" evidence="2">
    <location>
        <begin position="210"/>
        <end position="251"/>
    </location>
</feature>
<feature type="compositionally biased region" description="Basic and acidic residues" evidence="2">
    <location>
        <begin position="1348"/>
        <end position="1363"/>
    </location>
</feature>
<dbReference type="PROSITE" id="PS51140">
    <property type="entry name" value="CUE"/>
    <property type="match status" value="1"/>
</dbReference>
<dbReference type="InterPro" id="IPR036063">
    <property type="entry name" value="Smr_dom_sf"/>
</dbReference>
<feature type="domain" description="CUE" evidence="4">
    <location>
        <begin position="56"/>
        <end position="99"/>
    </location>
</feature>
<keyword evidence="1" id="KW-0175">Coiled coil</keyword>
<dbReference type="InterPro" id="IPR056718">
    <property type="entry name" value="DUF7816"/>
</dbReference>
<dbReference type="Proteomes" id="UP000694890">
    <property type="component" value="Linkage group LG5"/>
</dbReference>
<dbReference type="InterPro" id="IPR013899">
    <property type="entry name" value="DUF1771"/>
</dbReference>
<dbReference type="GO" id="GO:0005634">
    <property type="term" value="C:nucleus"/>
    <property type="evidence" value="ECO:0007669"/>
    <property type="project" value="TreeGrafter"/>
</dbReference>
<dbReference type="InterPro" id="IPR056720">
    <property type="entry name" value="DUF7818"/>
</dbReference>
<dbReference type="Pfam" id="PF13671">
    <property type="entry name" value="AAA_33"/>
    <property type="match status" value="1"/>
</dbReference>
<feature type="compositionally biased region" description="Basic and acidic residues" evidence="2">
    <location>
        <begin position="128"/>
        <end position="138"/>
    </location>
</feature>
<sequence>MPRRKKNGQSPARVPGRPSEGGSLGHNAGYRQPQGYDGAMANNFPSSSSGSLPSSTKEKIVKSMQEMFSHLDPEVIYIVLSECDFKVENAMDSLLELSVAAEVAAPIPSPVSGFERTAAALLSPQHFSEPRQDPDSSRLSEQPSSPPSTSLLTEELDLLVDQELETLTAQQDVKDKHLSSQYLSAGVSLSSFPPPPFPQQPLPELLQSSLRPRSREPSGEQACPVGGLVQHTSGASSPLDQLSSWDDETSQGQQSVVNFTHLLTETPVDKPKPPLDLAASGRPSAFQVYKKQDPSHSLSQQAVVMPSHTAVGGARSKLNILNQEPPGYVSSPWNLEAPVFSPQIHGNQGPTFITPVAQTPSTWPRQPRHPSPWLTHAPISQAPLRPSATIPKSWALPAAPQLPARHSRLRLEGRVLVLLRGAPGSGKSTLARAFLEHNPGGIILSTDDYFTRNGEYQFDPIALGEAHEWNHRRAKEAFERGTNPIIIDNTNMQGWEMKPYVFQALKHGYKVLFREPDTWWKNKPRELERRTTHNVPVESIRRMLNGYERFVTVQSIMGSQMPESKQRLLLENRRSQLVSSETPCPDLVGQPGLTEEYKKSHPQLFSSLPDVSSIGRSSDVGKLEDGTHKSTESLNFQPTGRSTEDPEISDGDDDMDLGDLDSELDAQLQLNHSIGNQRIPDCIVESVMNEDHRGDEIPVAFSESIAQRVRRERPSRRSGFDRMEPADLVKDANQSESEAEEKETTKVEEAEGAVVRDEEEKGMPKMLDFVGDWPSEGSLKQRQVRRRERHREGNGPYDEGVSQEVDENKIKMQPGPDVTEFQKVLDLIQTGVGAIQTGSSCSSSLSLSSGEELLKEDEAGSRFQESHGSKSTSEERDQNMSRVNDSRGELPDCVLDWKAADSCRVRKSRIDDWEENTENEASSTTVGNDHVSETGRETTNSTDPPSAISASSLVLSKAAETNMCHDGVGSHNIEGEVSSEPGDMDANSCTEDGRDTRSEADGSHTSEVCQSPTFEGSVEAEGTTFIGGSQERKQRQGRRLGKQCKLALTFTQNCPASSSNTLESPNITAQNIDTSQNSSNTDVEPSSNPNCNTSLNLKPSFDLFTESKSEAPLQPLSPPPSLADRGYFTQTEPQDFALLWRLNRQDSPNDTVVTACSHSSDFTVLYGDSSRFVPELSSAVSAAVAVHPSGHKEVPYRVVHEKGTQVEEKELGVTQDRLESLCILSRHFKLVSFDTLEDLYDKCHQDLEWTTNLLLDSGERFFKDEDGEEEEDARDEDHQNISSQCGALGEVLEASLCPNVLAECCSEDLPKGGPAGFEEGAQQLTSESNESSSNTDLTSLEGVAAPVRNKDLPDTPSHSEKTPQTELSLPTAMKERENTEHKVISESALDGGAWGGSLDDGVRIEESRTEIEDEIASMDEVHRLLQAELEEIEREEKQRKEERTERRLMEERRGQHLDIQSVELKLPTEVALQLTELFGPVGVDPGTCSTDDFAVQMDLNLAKLLHQKWKETIQERQRQANLSFHLLQESSVHWGESQVAKPGSQERTQPAHFLISADGYTSLDNQPEARGQMPFMDHWNVSQPHVSLRDIIKEEQALQENVEKTRQSRADLDRRDGATRLKENQLFSLFPTIDRHFLQDIFRDHNYSLTQTELFLHSLLDEGPVKTVVAPEAPRSDHHRTASKEREKRHKALESTIPDYQDAEDPEYDDFRAEASLQRSRQLESFSKAAEAYKQGRKEVASFYAQQGHMHGQRMREANHRAAVQIFQRVNSSLLPQNILDLHGLHVDEALEHLAQVLEDKTTECEQGLCRPQLSVITGRGNHSQGGVARIRPAVIDYLTNKHYRFTEPKPGLVLVSLK</sequence>
<dbReference type="Pfam" id="PF25126">
    <property type="entry name" value="DUF7818"/>
    <property type="match status" value="1"/>
</dbReference>
<feature type="region of interest" description="Disordered" evidence="2">
    <location>
        <begin position="914"/>
        <end position="948"/>
    </location>
</feature>
<feature type="compositionally biased region" description="Low complexity" evidence="2">
    <location>
        <begin position="1324"/>
        <end position="1341"/>
    </location>
</feature>
<dbReference type="Gene3D" id="1.10.8.10">
    <property type="entry name" value="DNA helicase RuvA subunit, C-terminal domain"/>
    <property type="match status" value="1"/>
</dbReference>
<evidence type="ECO:0000259" key="4">
    <source>
        <dbReference type="PROSITE" id="PS51140"/>
    </source>
</evidence>
<dbReference type="SMART" id="SM00463">
    <property type="entry name" value="SMR"/>
    <property type="match status" value="1"/>
</dbReference>
<feature type="compositionally biased region" description="Polar residues" evidence="2">
    <location>
        <begin position="1005"/>
        <end position="1014"/>
    </location>
</feature>
<feature type="compositionally biased region" description="Basic and acidic residues" evidence="2">
    <location>
        <begin position="852"/>
        <end position="889"/>
    </location>
</feature>
<feature type="region of interest" description="Disordered" evidence="2">
    <location>
        <begin position="1315"/>
        <end position="1380"/>
    </location>
</feature>
<feature type="compositionally biased region" description="Basic and acidic residues" evidence="2">
    <location>
        <begin position="991"/>
        <end position="1004"/>
    </location>
</feature>